<sequence length="147" mass="15828">MSASTVAFVGVINGKTKKVNIPKTVQINKKTYKVVQIAKNALKGSDVQTVVIGANVTAIQDQAFAGCKKLKKVTVGANVKSIGKAAFKDCKNLKNITVKSTKLKTVKAKALKGINKKATIKVPAKKLKNYQKLFRKKGQSSSVKIKK</sequence>
<proteinExistence type="predicted"/>
<keyword evidence="2" id="KW-1185">Reference proteome</keyword>
<dbReference type="Gene3D" id="3.80.10.10">
    <property type="entry name" value="Ribonuclease Inhibitor"/>
    <property type="match status" value="1"/>
</dbReference>
<dbReference type="Proteomes" id="UP000821846">
    <property type="component" value="Unassembled WGS sequence"/>
</dbReference>
<organism evidence="1 2">
    <name type="scientific">Faecalicatena fissicatena</name>
    <dbReference type="NCBI Taxonomy" id="290055"/>
    <lineage>
        <taxon>Bacteria</taxon>
        <taxon>Bacillati</taxon>
        <taxon>Bacillota</taxon>
        <taxon>Clostridia</taxon>
        <taxon>Lachnospirales</taxon>
        <taxon>Lachnospiraceae</taxon>
        <taxon>Faecalicatena</taxon>
    </lineage>
</organism>
<dbReference type="SUPFAM" id="SSF52058">
    <property type="entry name" value="L domain-like"/>
    <property type="match status" value="1"/>
</dbReference>
<dbReference type="Pfam" id="PF13306">
    <property type="entry name" value="LRR_5"/>
    <property type="match status" value="1"/>
</dbReference>
<dbReference type="InterPro" id="IPR026906">
    <property type="entry name" value="LRR_5"/>
</dbReference>
<accession>A0ABX2H0G1</accession>
<name>A0ABX2H0G1_9FIRM</name>
<evidence type="ECO:0000313" key="1">
    <source>
        <dbReference type="EMBL" id="NSG31248.1"/>
    </source>
</evidence>
<dbReference type="InterPro" id="IPR032675">
    <property type="entry name" value="LRR_dom_sf"/>
</dbReference>
<gene>
    <name evidence="1" type="ORF">HFM93_13475</name>
</gene>
<evidence type="ECO:0000313" key="2">
    <source>
        <dbReference type="Proteomes" id="UP000821846"/>
    </source>
</evidence>
<comment type="caution">
    <text evidence="1">The sequence shown here is derived from an EMBL/GenBank/DDBJ whole genome shotgun (WGS) entry which is preliminary data.</text>
</comment>
<dbReference type="EMBL" id="JAAWUZ010000068">
    <property type="protein sequence ID" value="NSG31248.1"/>
    <property type="molecule type" value="Genomic_DNA"/>
</dbReference>
<protein>
    <submittedName>
        <fullName evidence="1">Leucine-rich repeat domain-containing protein</fullName>
    </submittedName>
</protein>
<reference evidence="1 2" key="1">
    <citation type="journal article" date="2020" name="Cell Host Microbe">
        <title>Functional and Genomic Variation between Human-Derived Isolates of Lachnospiraceae Reveals Inter- and Intra-Species Diversity.</title>
        <authorList>
            <person name="Sorbara M.T."/>
            <person name="Littmann E.R."/>
            <person name="Fontana E."/>
            <person name="Moody T.U."/>
            <person name="Kohout C.E."/>
            <person name="Gjonbalaj M."/>
            <person name="Eaton V."/>
            <person name="Seok R."/>
            <person name="Leiner I.M."/>
            <person name="Pamer E.G."/>
        </authorList>
    </citation>
    <scope>NUCLEOTIDE SEQUENCE [LARGE SCALE GENOMIC DNA]</scope>
    <source>
        <strain evidence="1 2">MSK.14.16</strain>
    </source>
</reference>